<feature type="domain" description="AP2/ERF" evidence="10">
    <location>
        <begin position="9"/>
        <end position="66"/>
    </location>
</feature>
<evidence type="ECO:0000256" key="4">
    <source>
        <dbReference type="ARBA" id="ARBA00023015"/>
    </source>
</evidence>
<gene>
    <name evidence="11" type="ORF">CTI12_AA620710</name>
</gene>
<dbReference type="InterPro" id="IPR001471">
    <property type="entry name" value="AP2/ERF_dom"/>
</dbReference>
<keyword evidence="12" id="KW-1185">Reference proteome</keyword>
<dbReference type="Pfam" id="PF12776">
    <property type="entry name" value="Myb_DNA-bind_3"/>
    <property type="match status" value="1"/>
</dbReference>
<reference evidence="11 12" key="1">
    <citation type="journal article" date="2018" name="Mol. Plant">
        <title>The genome of Artemisia annua provides insight into the evolution of Asteraceae family and artemisinin biosynthesis.</title>
        <authorList>
            <person name="Shen Q."/>
            <person name="Zhang L."/>
            <person name="Liao Z."/>
            <person name="Wang S."/>
            <person name="Yan T."/>
            <person name="Shi P."/>
            <person name="Liu M."/>
            <person name="Fu X."/>
            <person name="Pan Q."/>
            <person name="Wang Y."/>
            <person name="Lv Z."/>
            <person name="Lu X."/>
            <person name="Zhang F."/>
            <person name="Jiang W."/>
            <person name="Ma Y."/>
            <person name="Chen M."/>
            <person name="Hao X."/>
            <person name="Li L."/>
            <person name="Tang Y."/>
            <person name="Lv G."/>
            <person name="Zhou Y."/>
            <person name="Sun X."/>
            <person name="Brodelius P.E."/>
            <person name="Rose J.K.C."/>
            <person name="Tang K."/>
        </authorList>
    </citation>
    <scope>NUCLEOTIDE SEQUENCE [LARGE SCALE GENOMIC DNA]</scope>
    <source>
        <strain evidence="12">cv. Huhao1</strain>
        <tissue evidence="11">Leaf</tissue>
    </source>
</reference>
<dbReference type="FunFam" id="3.30.730.10:FF:000001">
    <property type="entry name" value="Ethylene-responsive transcription factor 2"/>
    <property type="match status" value="1"/>
</dbReference>
<evidence type="ECO:0000256" key="6">
    <source>
        <dbReference type="ARBA" id="ARBA00023159"/>
    </source>
</evidence>
<dbReference type="GO" id="GO:0009873">
    <property type="term" value="P:ethylene-activated signaling pathway"/>
    <property type="evidence" value="ECO:0007669"/>
    <property type="project" value="UniProtKB-KW"/>
</dbReference>
<dbReference type="OrthoDB" id="4955136at2759"/>
<keyword evidence="2" id="KW-0936">Ethylene signaling pathway</keyword>
<sequence>MNEEESKIRYRGVRKRPWGKYAAEIRDPKVGARVWLGTFDTAIEAAKAYDKAAFQMRKSKAILNFPLEIGLLFNEQVTVAAFQGETSGCRKRTRPEDQDNALNGEDGFRRLPIVVHGSGTSISQQSLSPLAVTPPMGLTYADGKTEPFKWTDQYVLAFCDIINQYHMRNERNSPYKWTSLQLEFEKIVHHKLKSEKVLRKKFDSMRNDYNLWKSLKNGENGISWNVSTGKLDCSDDWWRKKIKENPNVKRFKKKQPSIQLQEAWYRLFEDDVVNQVGCVTPSIYPHTLKEVHHLNLEVEDVEHDDCVDGSSPSEDLETQKDTFLKETRNDDISSPNQSEGSKHSQKTAKMSTQQDDTQQCVLKTMESDSSTVNHAGNYSISGAISVINRMVDEGLMTTCSELWCFAISLFEDAVKRELFLSLPDDAGRLAWLQYKQNLGK</sequence>
<dbReference type="Proteomes" id="UP000245207">
    <property type="component" value="Unassembled WGS sequence"/>
</dbReference>
<keyword evidence="5 11" id="KW-0238">DNA-binding</keyword>
<dbReference type="InterPro" id="IPR016177">
    <property type="entry name" value="DNA-bd_dom_sf"/>
</dbReference>
<organism evidence="11 12">
    <name type="scientific">Artemisia annua</name>
    <name type="common">Sweet wormwood</name>
    <dbReference type="NCBI Taxonomy" id="35608"/>
    <lineage>
        <taxon>Eukaryota</taxon>
        <taxon>Viridiplantae</taxon>
        <taxon>Streptophyta</taxon>
        <taxon>Embryophyta</taxon>
        <taxon>Tracheophyta</taxon>
        <taxon>Spermatophyta</taxon>
        <taxon>Magnoliopsida</taxon>
        <taxon>eudicotyledons</taxon>
        <taxon>Gunneridae</taxon>
        <taxon>Pentapetalae</taxon>
        <taxon>asterids</taxon>
        <taxon>campanulids</taxon>
        <taxon>Asterales</taxon>
        <taxon>Asteraceae</taxon>
        <taxon>Asteroideae</taxon>
        <taxon>Anthemideae</taxon>
        <taxon>Artemisiinae</taxon>
        <taxon>Artemisia</taxon>
    </lineage>
</organism>
<evidence type="ECO:0000256" key="9">
    <source>
        <dbReference type="SAM" id="MobiDB-lite"/>
    </source>
</evidence>
<keyword evidence="4" id="KW-0805">Transcription regulation</keyword>
<dbReference type="SUPFAM" id="SSF54171">
    <property type="entry name" value="DNA-binding domain"/>
    <property type="match status" value="1"/>
</dbReference>
<dbReference type="PROSITE" id="PS51032">
    <property type="entry name" value="AP2_ERF"/>
    <property type="match status" value="1"/>
</dbReference>
<keyword evidence="8" id="KW-0539">Nucleus</keyword>
<dbReference type="SMART" id="SM00380">
    <property type="entry name" value="AP2"/>
    <property type="match status" value="1"/>
</dbReference>
<dbReference type="AlphaFoldDB" id="A0A2U1KBX6"/>
<keyword evidence="7" id="KW-0804">Transcription</keyword>
<dbReference type="CDD" id="cd00018">
    <property type="entry name" value="AP2"/>
    <property type="match status" value="1"/>
</dbReference>
<dbReference type="InterPro" id="IPR036955">
    <property type="entry name" value="AP2/ERF_dom_sf"/>
</dbReference>
<dbReference type="EMBL" id="PKPP01023167">
    <property type="protein sequence ID" value="PWA34272.1"/>
    <property type="molecule type" value="Genomic_DNA"/>
</dbReference>
<evidence type="ECO:0000256" key="1">
    <source>
        <dbReference type="ARBA" id="ARBA00004123"/>
    </source>
</evidence>
<keyword evidence="6" id="KW-0010">Activator</keyword>
<evidence type="ECO:0000256" key="3">
    <source>
        <dbReference type="ARBA" id="ARBA00022821"/>
    </source>
</evidence>
<comment type="caution">
    <text evidence="11">The sequence shown here is derived from an EMBL/GenBank/DDBJ whole genome shotgun (WGS) entry which is preliminary data.</text>
</comment>
<dbReference type="InterPro" id="IPR024752">
    <property type="entry name" value="Myb/SANT-like_dom"/>
</dbReference>
<dbReference type="Gene3D" id="3.30.730.10">
    <property type="entry name" value="AP2/ERF domain"/>
    <property type="match status" value="1"/>
</dbReference>
<accession>A0A2U1KBX6</accession>
<dbReference type="PANTHER" id="PTHR31190">
    <property type="entry name" value="DNA-BINDING DOMAIN"/>
    <property type="match status" value="1"/>
</dbReference>
<evidence type="ECO:0000256" key="7">
    <source>
        <dbReference type="ARBA" id="ARBA00023163"/>
    </source>
</evidence>
<dbReference type="GO" id="GO:0000976">
    <property type="term" value="F:transcription cis-regulatory region binding"/>
    <property type="evidence" value="ECO:0007669"/>
    <property type="project" value="UniProtKB-ARBA"/>
</dbReference>
<dbReference type="STRING" id="35608.A0A2U1KBX6"/>
<dbReference type="PRINTS" id="PR00367">
    <property type="entry name" value="ETHRSPELEMNT"/>
</dbReference>
<evidence type="ECO:0000259" key="10">
    <source>
        <dbReference type="PROSITE" id="PS51032"/>
    </source>
</evidence>
<protein>
    <submittedName>
        <fullName evidence="11">DNA-binding domain-containing protein</fullName>
    </submittedName>
</protein>
<dbReference type="PANTHER" id="PTHR31190:SF499">
    <property type="entry name" value="ETHYLENE-RESPONSIVE TRANSCRIPTION FACTOR ERF105"/>
    <property type="match status" value="1"/>
</dbReference>
<dbReference type="GO" id="GO:0005634">
    <property type="term" value="C:nucleus"/>
    <property type="evidence" value="ECO:0007669"/>
    <property type="project" value="UniProtKB-SubCell"/>
</dbReference>
<dbReference type="GO" id="GO:0006952">
    <property type="term" value="P:defense response"/>
    <property type="evidence" value="ECO:0007669"/>
    <property type="project" value="UniProtKB-KW"/>
</dbReference>
<evidence type="ECO:0000313" key="11">
    <source>
        <dbReference type="EMBL" id="PWA34272.1"/>
    </source>
</evidence>
<dbReference type="Pfam" id="PF00847">
    <property type="entry name" value="AP2"/>
    <property type="match status" value="1"/>
</dbReference>
<evidence type="ECO:0000313" key="12">
    <source>
        <dbReference type="Proteomes" id="UP000245207"/>
    </source>
</evidence>
<dbReference type="InterPro" id="IPR044808">
    <property type="entry name" value="ERF_plant"/>
</dbReference>
<name>A0A2U1KBX6_ARTAN</name>
<evidence type="ECO:0000256" key="2">
    <source>
        <dbReference type="ARBA" id="ARBA00022745"/>
    </source>
</evidence>
<feature type="compositionally biased region" description="Polar residues" evidence="9">
    <location>
        <begin position="347"/>
        <end position="357"/>
    </location>
</feature>
<dbReference type="GO" id="GO:0003700">
    <property type="term" value="F:DNA-binding transcription factor activity"/>
    <property type="evidence" value="ECO:0007669"/>
    <property type="project" value="InterPro"/>
</dbReference>
<evidence type="ECO:0000256" key="8">
    <source>
        <dbReference type="ARBA" id="ARBA00023242"/>
    </source>
</evidence>
<evidence type="ECO:0000256" key="5">
    <source>
        <dbReference type="ARBA" id="ARBA00023125"/>
    </source>
</evidence>
<comment type="subcellular location">
    <subcellularLocation>
        <location evidence="1">Nucleus</location>
    </subcellularLocation>
</comment>
<proteinExistence type="predicted"/>
<feature type="region of interest" description="Disordered" evidence="9">
    <location>
        <begin position="325"/>
        <end position="357"/>
    </location>
</feature>
<keyword evidence="3" id="KW-0611">Plant defense</keyword>